<feature type="domain" description="Dienelactone hydrolase" evidence="3">
    <location>
        <begin position="88"/>
        <end position="201"/>
    </location>
</feature>
<protein>
    <recommendedName>
        <fullName evidence="3">Dienelactone hydrolase domain-containing protein</fullName>
    </recommendedName>
</protein>
<reference evidence="4" key="2">
    <citation type="submission" date="2020-09" db="EMBL/GenBank/DDBJ databases">
        <authorList>
            <person name="Sun Q."/>
            <person name="Zhou Y."/>
        </authorList>
    </citation>
    <scope>NUCLEOTIDE SEQUENCE</scope>
    <source>
        <strain evidence="4">CGMCC 1.8984</strain>
    </source>
</reference>
<dbReference type="PANTHER" id="PTHR22946:SF9">
    <property type="entry name" value="POLYKETIDE TRANSFERASE AF380"/>
    <property type="match status" value="1"/>
</dbReference>
<dbReference type="PANTHER" id="PTHR22946">
    <property type="entry name" value="DIENELACTONE HYDROLASE DOMAIN-CONTAINING PROTEIN-RELATED"/>
    <property type="match status" value="1"/>
</dbReference>
<dbReference type="GO" id="GO:0052689">
    <property type="term" value="F:carboxylic ester hydrolase activity"/>
    <property type="evidence" value="ECO:0007669"/>
    <property type="project" value="UniProtKB-ARBA"/>
</dbReference>
<reference evidence="4" key="1">
    <citation type="journal article" date="2014" name="Int. J. Syst. Evol. Microbiol.">
        <title>Complete genome sequence of Corynebacterium casei LMG S-19264T (=DSM 44701T), isolated from a smear-ripened cheese.</title>
        <authorList>
            <consortium name="US DOE Joint Genome Institute (JGI-PGF)"/>
            <person name="Walter F."/>
            <person name="Albersmeier A."/>
            <person name="Kalinowski J."/>
            <person name="Ruckert C."/>
        </authorList>
    </citation>
    <scope>NUCLEOTIDE SEQUENCE</scope>
    <source>
        <strain evidence="4">CGMCC 1.8984</strain>
    </source>
</reference>
<evidence type="ECO:0000259" key="3">
    <source>
        <dbReference type="Pfam" id="PF01738"/>
    </source>
</evidence>
<dbReference type="InterPro" id="IPR002925">
    <property type="entry name" value="Dienelactn_hydro"/>
</dbReference>
<comment type="similarity">
    <text evidence="1">Belongs to the AB hydrolase superfamily.</text>
</comment>
<evidence type="ECO:0000256" key="2">
    <source>
        <dbReference type="ARBA" id="ARBA00022801"/>
    </source>
</evidence>
<dbReference type="SUPFAM" id="SSF53474">
    <property type="entry name" value="alpha/beta-Hydrolases"/>
    <property type="match status" value="1"/>
</dbReference>
<keyword evidence="2" id="KW-0378">Hydrolase</keyword>
<accession>A0A917UTY6</accession>
<comment type="caution">
    <text evidence="4">The sequence shown here is derived from an EMBL/GenBank/DDBJ whole genome shotgun (WGS) entry which is preliminary data.</text>
</comment>
<keyword evidence="5" id="KW-1185">Reference proteome</keyword>
<dbReference type="InterPro" id="IPR029058">
    <property type="entry name" value="AB_hydrolase_fold"/>
</dbReference>
<evidence type="ECO:0000313" key="4">
    <source>
        <dbReference type="EMBL" id="GGJ84913.1"/>
    </source>
</evidence>
<sequence>MMGNPGDDGIRELEVRIPDRGVEFAATMAVLPEPLGFVVFAHGSGSSRHSPRNRFVAETLQRAGLGTLLVDLLAVQEEADRANVFDIELLADRLVTSIRWLGERPEAEGRPIGFFGASTGAGAALWAAADPMADVAAVVSRGGRPDLAGPKLAHVRAPTLLIVGGDDTMVIELNRIALAQLTCPAELEIVPGATHLFEEPGTLEQVAVLARDWFLRHLGSAA</sequence>
<dbReference type="InterPro" id="IPR050261">
    <property type="entry name" value="FrsA_esterase"/>
</dbReference>
<dbReference type="AlphaFoldDB" id="A0A917UTY6"/>
<dbReference type="EMBL" id="BMMD01000013">
    <property type="protein sequence ID" value="GGJ84913.1"/>
    <property type="molecule type" value="Genomic_DNA"/>
</dbReference>
<dbReference type="Gene3D" id="3.40.50.1820">
    <property type="entry name" value="alpha/beta hydrolase"/>
    <property type="match status" value="1"/>
</dbReference>
<evidence type="ECO:0000313" key="5">
    <source>
        <dbReference type="Proteomes" id="UP000636956"/>
    </source>
</evidence>
<name>A0A917UTY6_9MICO</name>
<gene>
    <name evidence="4" type="ORF">GCM10011372_24020</name>
</gene>
<organism evidence="4 5">
    <name type="scientific">Agromyces bauzanensis</name>
    <dbReference type="NCBI Taxonomy" id="1308924"/>
    <lineage>
        <taxon>Bacteria</taxon>
        <taxon>Bacillati</taxon>
        <taxon>Actinomycetota</taxon>
        <taxon>Actinomycetes</taxon>
        <taxon>Micrococcales</taxon>
        <taxon>Microbacteriaceae</taxon>
        <taxon>Agromyces</taxon>
    </lineage>
</organism>
<dbReference type="Proteomes" id="UP000636956">
    <property type="component" value="Unassembled WGS sequence"/>
</dbReference>
<proteinExistence type="inferred from homology"/>
<dbReference type="Pfam" id="PF01738">
    <property type="entry name" value="DLH"/>
    <property type="match status" value="1"/>
</dbReference>
<evidence type="ECO:0000256" key="1">
    <source>
        <dbReference type="ARBA" id="ARBA00008645"/>
    </source>
</evidence>